<dbReference type="PROSITE" id="PS50977">
    <property type="entry name" value="HTH_TETR_2"/>
    <property type="match status" value="1"/>
</dbReference>
<dbReference type="PANTHER" id="PTHR43479">
    <property type="entry name" value="ACREF/ENVCD OPERON REPRESSOR-RELATED"/>
    <property type="match status" value="1"/>
</dbReference>
<proteinExistence type="predicted"/>
<dbReference type="SUPFAM" id="SSF46689">
    <property type="entry name" value="Homeodomain-like"/>
    <property type="match status" value="1"/>
</dbReference>
<name>A0AAE7E5G5_9BACT</name>
<evidence type="ECO:0000313" key="5">
    <source>
        <dbReference type="Proteomes" id="UP000503313"/>
    </source>
</evidence>
<feature type="domain" description="HTH tetR-type" evidence="3">
    <location>
        <begin position="12"/>
        <end position="72"/>
    </location>
</feature>
<reference evidence="4 5" key="1">
    <citation type="submission" date="2020-05" db="EMBL/GenBank/DDBJ databases">
        <title>Complete genome sequencing of Campylobacter and Arcobacter type strains.</title>
        <authorList>
            <person name="Miller W.G."/>
            <person name="Yee E."/>
        </authorList>
    </citation>
    <scope>NUCLEOTIDE SEQUENCE [LARGE SCALE GENOMIC DNA]</scope>
    <source>
        <strain evidence="4 5">LMG 25694</strain>
    </source>
</reference>
<dbReference type="Proteomes" id="UP000503313">
    <property type="component" value="Chromosome"/>
</dbReference>
<dbReference type="Gene3D" id="1.10.357.10">
    <property type="entry name" value="Tetracycline Repressor, domain 2"/>
    <property type="match status" value="1"/>
</dbReference>
<protein>
    <submittedName>
        <fullName evidence="4">Transcriptional regulator, TetR/AcrR family</fullName>
    </submittedName>
</protein>
<feature type="DNA-binding region" description="H-T-H motif" evidence="2">
    <location>
        <begin position="35"/>
        <end position="54"/>
    </location>
</feature>
<dbReference type="EMBL" id="CP053835">
    <property type="protein sequence ID" value="QKF76790.1"/>
    <property type="molecule type" value="Genomic_DNA"/>
</dbReference>
<keyword evidence="5" id="KW-1185">Reference proteome</keyword>
<evidence type="ECO:0000256" key="2">
    <source>
        <dbReference type="PROSITE-ProRule" id="PRU00335"/>
    </source>
</evidence>
<gene>
    <name evidence="4" type="ORF">ADFLV_0741</name>
</gene>
<dbReference type="PANTHER" id="PTHR43479:SF11">
    <property type="entry name" value="ACREF_ENVCD OPERON REPRESSOR-RELATED"/>
    <property type="match status" value="1"/>
</dbReference>
<dbReference type="InterPro" id="IPR050624">
    <property type="entry name" value="HTH-type_Tx_Regulator"/>
</dbReference>
<evidence type="ECO:0000259" key="3">
    <source>
        <dbReference type="PROSITE" id="PS50977"/>
    </source>
</evidence>
<dbReference type="KEGG" id="adz:ADFLV_0741"/>
<organism evidence="4 5">
    <name type="scientific">Arcobacter defluvii</name>
    <dbReference type="NCBI Taxonomy" id="873191"/>
    <lineage>
        <taxon>Bacteria</taxon>
        <taxon>Pseudomonadati</taxon>
        <taxon>Campylobacterota</taxon>
        <taxon>Epsilonproteobacteria</taxon>
        <taxon>Campylobacterales</taxon>
        <taxon>Arcobacteraceae</taxon>
        <taxon>Arcobacter</taxon>
    </lineage>
</organism>
<dbReference type="Pfam" id="PF00440">
    <property type="entry name" value="TetR_N"/>
    <property type="match status" value="1"/>
</dbReference>
<dbReference type="InterPro" id="IPR001647">
    <property type="entry name" value="HTH_TetR"/>
</dbReference>
<accession>A0AAE7E5G5</accession>
<evidence type="ECO:0000313" key="4">
    <source>
        <dbReference type="EMBL" id="QKF76790.1"/>
    </source>
</evidence>
<dbReference type="InterPro" id="IPR009057">
    <property type="entry name" value="Homeodomain-like_sf"/>
</dbReference>
<dbReference type="RefSeq" id="WP_164968481.1">
    <property type="nucleotide sequence ID" value="NZ_CP053835.1"/>
</dbReference>
<dbReference type="PRINTS" id="PR00455">
    <property type="entry name" value="HTHTETR"/>
</dbReference>
<keyword evidence="1 2" id="KW-0238">DNA-binding</keyword>
<sequence length="205" mass="23876">MEIKIAKVVDKEQKRREIAIACTDLLFEVGIRKLTISQAAIAAGIGKGTIYEYFENKDDIVFEIINMSIENYHDEFLEAIKDLKTTKEKLFCFFKFVMDDSDSNLKEFNAFKEYLAVVLSDDNTSMKKYNNSCHIFFKEQLFKIIKEGIEKKELIPEAIEFIDGLLVFERGLGLLKMTQENFNTNEICINFINSIFKFIEIKKNI</sequence>
<dbReference type="AlphaFoldDB" id="A0AAE7E5G5"/>
<evidence type="ECO:0000256" key="1">
    <source>
        <dbReference type="ARBA" id="ARBA00023125"/>
    </source>
</evidence>
<dbReference type="GO" id="GO:0003677">
    <property type="term" value="F:DNA binding"/>
    <property type="evidence" value="ECO:0007669"/>
    <property type="project" value="UniProtKB-UniRule"/>
</dbReference>